<feature type="region of interest" description="Disordered" evidence="1">
    <location>
        <begin position="1"/>
        <end position="27"/>
    </location>
</feature>
<protein>
    <submittedName>
        <fullName evidence="2">Uncharacterized protein</fullName>
    </submittedName>
</protein>
<dbReference type="EMBL" id="BPVZ01000256">
    <property type="protein sequence ID" value="GKV48428.1"/>
    <property type="molecule type" value="Genomic_DNA"/>
</dbReference>
<feature type="compositionally biased region" description="Low complexity" evidence="1">
    <location>
        <begin position="11"/>
        <end position="22"/>
    </location>
</feature>
<evidence type="ECO:0000256" key="1">
    <source>
        <dbReference type="SAM" id="MobiDB-lite"/>
    </source>
</evidence>
<keyword evidence="3" id="KW-1185">Reference proteome</keyword>
<evidence type="ECO:0000313" key="3">
    <source>
        <dbReference type="Proteomes" id="UP001054252"/>
    </source>
</evidence>
<evidence type="ECO:0000313" key="2">
    <source>
        <dbReference type="EMBL" id="GKV48428.1"/>
    </source>
</evidence>
<gene>
    <name evidence="2" type="ORF">SLEP1_g55244</name>
</gene>
<dbReference type="Proteomes" id="UP001054252">
    <property type="component" value="Unassembled WGS sequence"/>
</dbReference>
<organism evidence="2 3">
    <name type="scientific">Rubroshorea leprosula</name>
    <dbReference type="NCBI Taxonomy" id="152421"/>
    <lineage>
        <taxon>Eukaryota</taxon>
        <taxon>Viridiplantae</taxon>
        <taxon>Streptophyta</taxon>
        <taxon>Embryophyta</taxon>
        <taxon>Tracheophyta</taxon>
        <taxon>Spermatophyta</taxon>
        <taxon>Magnoliopsida</taxon>
        <taxon>eudicotyledons</taxon>
        <taxon>Gunneridae</taxon>
        <taxon>Pentapetalae</taxon>
        <taxon>rosids</taxon>
        <taxon>malvids</taxon>
        <taxon>Malvales</taxon>
        <taxon>Dipterocarpaceae</taxon>
        <taxon>Rubroshorea</taxon>
    </lineage>
</organism>
<sequence length="241" mass="26802">MQPSRDKKCNPPGGERSGPGSPNHLIDHRHEKLSYSTSHVAPPCRLLVRYECCQGESDHESNSYVSVGRRNKGHAEKLLGLRASLETRCHSAAPIGHRLHPSLVWRRCCQTQAIPAFPMSLLVRLRLSRMIGMRGAAAKVETKQVKKESQERWKLSTWGLAKERRLKTLDLCSESTGRENLKVESIGGCRVRSDGESKGLFFGRNSKDGAAWSGGLFFLGHCLIQCGMISLDITMLLNVLI</sequence>
<accession>A0AAV5MET3</accession>
<comment type="caution">
    <text evidence="2">The sequence shown here is derived from an EMBL/GenBank/DDBJ whole genome shotgun (WGS) entry which is preliminary data.</text>
</comment>
<name>A0AAV5MET3_9ROSI</name>
<dbReference type="AlphaFoldDB" id="A0AAV5MET3"/>
<proteinExistence type="predicted"/>
<reference evidence="2 3" key="1">
    <citation type="journal article" date="2021" name="Commun. Biol.">
        <title>The genome of Shorea leprosula (Dipterocarpaceae) highlights the ecological relevance of drought in aseasonal tropical rainforests.</title>
        <authorList>
            <person name="Ng K.K.S."/>
            <person name="Kobayashi M.J."/>
            <person name="Fawcett J.A."/>
            <person name="Hatakeyama M."/>
            <person name="Paape T."/>
            <person name="Ng C.H."/>
            <person name="Ang C.C."/>
            <person name="Tnah L.H."/>
            <person name="Lee C.T."/>
            <person name="Nishiyama T."/>
            <person name="Sese J."/>
            <person name="O'Brien M.J."/>
            <person name="Copetti D."/>
            <person name="Mohd Noor M.I."/>
            <person name="Ong R.C."/>
            <person name="Putra M."/>
            <person name="Sireger I.Z."/>
            <person name="Indrioko S."/>
            <person name="Kosugi Y."/>
            <person name="Izuno A."/>
            <person name="Isagi Y."/>
            <person name="Lee S.L."/>
            <person name="Shimizu K.K."/>
        </authorList>
    </citation>
    <scope>NUCLEOTIDE SEQUENCE [LARGE SCALE GENOMIC DNA]</scope>
    <source>
        <strain evidence="2">214</strain>
    </source>
</reference>